<dbReference type="InterPro" id="IPR027396">
    <property type="entry name" value="DsrEFH-like"/>
</dbReference>
<accession>A0A132N7V5</accession>
<proteinExistence type="predicted"/>
<evidence type="ECO:0000313" key="2">
    <source>
        <dbReference type="EMBL" id="OAR03696.1"/>
    </source>
</evidence>
<sequence>MAGRLAYLITTGPDNEAKALSALRVASRTFFAREALGLETVEIFFFVDGLKWLAGLQDEDEAHRLLKELLQAGAVVAACGQQAERFGVADRVRDLGLALDLARDTFARYARDGYTVITL</sequence>
<name>A0A132N7V5_HYDSH</name>
<evidence type="ECO:0000313" key="3">
    <source>
        <dbReference type="Proteomes" id="UP000243024"/>
    </source>
</evidence>
<dbReference type="Proteomes" id="UP000243024">
    <property type="component" value="Unassembled WGS sequence"/>
</dbReference>
<reference evidence="1" key="2">
    <citation type="journal article" date="2021" name="Microbiology">
        <title>Metagenomic Analysis of the Microbial Community in the Underground Coal Fire Area (Kemerovo Region, Russia) Revealed Predominance of Thermophilic Members of the Phyla Deinococcus-thermus, Aquificae, and Firmicutes.</title>
        <authorList>
            <person name="Kadnikov V."/>
            <person name="Mardanov A.V."/>
            <person name="Beletsky A.V."/>
            <person name="Karnachuk O.V."/>
            <person name="Ravin N.V."/>
        </authorList>
    </citation>
    <scope>NUCLEOTIDE SEQUENCE</scope>
    <source>
        <strain evidence="1">RBS10-49</strain>
    </source>
</reference>
<dbReference type="AlphaFoldDB" id="A0A132N7V5"/>
<dbReference type="Pfam" id="PF02635">
    <property type="entry name" value="DsrE"/>
    <property type="match status" value="1"/>
</dbReference>
<comment type="caution">
    <text evidence="2">The sequence shown here is derived from an EMBL/GenBank/DDBJ whole genome shotgun (WGS) entry which is preliminary data.</text>
</comment>
<dbReference type="EMBL" id="JAHHQF010000070">
    <property type="protein sequence ID" value="MBT9282824.1"/>
    <property type="molecule type" value="Genomic_DNA"/>
</dbReference>
<dbReference type="SUPFAM" id="SSF75169">
    <property type="entry name" value="DsrEFH-like"/>
    <property type="match status" value="1"/>
</dbReference>
<dbReference type="Proteomes" id="UP000748108">
    <property type="component" value="Unassembled WGS sequence"/>
</dbReference>
<dbReference type="Gene3D" id="3.40.1260.10">
    <property type="entry name" value="DsrEFH-like"/>
    <property type="match status" value="1"/>
</dbReference>
<protein>
    <submittedName>
        <fullName evidence="1">DsrE family protein</fullName>
    </submittedName>
</protein>
<dbReference type="OrthoDB" id="34364at2"/>
<evidence type="ECO:0000313" key="1">
    <source>
        <dbReference type="EMBL" id="MBT9282824.1"/>
    </source>
</evidence>
<gene>
    <name evidence="1" type="ORF">KM312_09325</name>
    <name evidence="2" type="ORF">SA87_00460</name>
</gene>
<dbReference type="InterPro" id="IPR003787">
    <property type="entry name" value="Sulphur_relay_DsrE/F-like"/>
</dbReference>
<dbReference type="EMBL" id="JXBB01000045">
    <property type="protein sequence ID" value="OAR03696.1"/>
    <property type="molecule type" value="Genomic_DNA"/>
</dbReference>
<keyword evidence="3" id="KW-1185">Reference proteome</keyword>
<dbReference type="RefSeq" id="WP_066202465.1">
    <property type="nucleotide sequence ID" value="NZ_CBCSAS010000005.1"/>
</dbReference>
<organism evidence="2 3">
    <name type="scientific">Hydrogenibacillus schlegelii</name>
    <name type="common">Bacillus schlegelii</name>
    <dbReference type="NCBI Taxonomy" id="1484"/>
    <lineage>
        <taxon>Bacteria</taxon>
        <taxon>Bacillati</taxon>
        <taxon>Bacillota</taxon>
        <taxon>Bacilli</taxon>
        <taxon>Bacillales</taxon>
        <taxon>Bacillales Family X. Incertae Sedis</taxon>
        <taxon>Hydrogenibacillus</taxon>
    </lineage>
</organism>
<reference evidence="2 3" key="1">
    <citation type="submission" date="2015-09" db="EMBL/GenBank/DDBJ databases">
        <title>Draft genome sequence of Hydrogenibacillus schlegelii DSM 2000.</title>
        <authorList>
            <person name="Hemp J."/>
        </authorList>
    </citation>
    <scope>NUCLEOTIDE SEQUENCE [LARGE SCALE GENOMIC DNA]</scope>
    <source>
        <strain evidence="2 3">MA 48</strain>
    </source>
</reference>